<accession>A0ABR3G5S6</accession>
<name>A0ABR3G5S6_9PEZI</name>
<dbReference type="Pfam" id="PF00106">
    <property type="entry name" value="adh_short"/>
    <property type="match status" value="1"/>
</dbReference>
<evidence type="ECO:0008006" key="4">
    <source>
        <dbReference type="Google" id="ProtNLM"/>
    </source>
</evidence>
<dbReference type="PANTHER" id="PTHR43157">
    <property type="entry name" value="PHOSPHATIDYLINOSITOL-GLYCAN BIOSYNTHESIS CLASS F PROTEIN-RELATED"/>
    <property type="match status" value="1"/>
</dbReference>
<dbReference type="PANTHER" id="PTHR43157:SF31">
    <property type="entry name" value="PHOSPHATIDYLINOSITOL-GLYCAN BIOSYNTHESIS CLASS F PROTEIN"/>
    <property type="match status" value="1"/>
</dbReference>
<dbReference type="Proteomes" id="UP001447188">
    <property type="component" value="Unassembled WGS sequence"/>
</dbReference>
<dbReference type="EMBL" id="JBBBZM010000267">
    <property type="protein sequence ID" value="KAL0631318.1"/>
    <property type="molecule type" value="Genomic_DNA"/>
</dbReference>
<sequence>MSSIPNPLSLLHQFGFLQSTNWSLASCPPLTHKVALITGGAGGIGAEITRQLLLHDIGSVIVLARSQKRFESARAEIWGAELGARVRFVEVDLADLEAVEKVGRMLAQELERLDMLFLNAAAGLNSKYTVSPQGIESIFATNHLGHHHLTQFLLPLLAATPQTHNVTSTRIIVTSSSLHTLSRGIDFSTLTEASGSEGAYAGVQRYARAKLANILFTRALAGRVPPNVFANVYFPGNVPTSAMDAWKGVVGPLGGMVGAVFRRVGQTLEDGAATAVFLAVAEKVEQGAYRGEYWVPVANLEATSKVAMDEELAERLWVWSEEMGQRVKGVKGVSVPVPVGLIREDGAAGYVHLAHPTCLTPAPM</sequence>
<organism evidence="2 3">
    <name type="scientific">Discina gigas</name>
    <dbReference type="NCBI Taxonomy" id="1032678"/>
    <lineage>
        <taxon>Eukaryota</taxon>
        <taxon>Fungi</taxon>
        <taxon>Dikarya</taxon>
        <taxon>Ascomycota</taxon>
        <taxon>Pezizomycotina</taxon>
        <taxon>Pezizomycetes</taxon>
        <taxon>Pezizales</taxon>
        <taxon>Discinaceae</taxon>
        <taxon>Discina</taxon>
    </lineage>
</organism>
<keyword evidence="3" id="KW-1185">Reference proteome</keyword>
<gene>
    <name evidence="2" type="ORF">Q9L58_009826</name>
</gene>
<evidence type="ECO:0000313" key="3">
    <source>
        <dbReference type="Proteomes" id="UP001447188"/>
    </source>
</evidence>
<reference evidence="2 3" key="1">
    <citation type="submission" date="2024-02" db="EMBL/GenBank/DDBJ databases">
        <title>Discinaceae phylogenomics.</title>
        <authorList>
            <person name="Dirks A.C."/>
            <person name="James T.Y."/>
        </authorList>
    </citation>
    <scope>NUCLEOTIDE SEQUENCE [LARGE SCALE GENOMIC DNA]</scope>
    <source>
        <strain evidence="2 3">ACD0624</strain>
    </source>
</reference>
<dbReference type="PRINTS" id="PR00081">
    <property type="entry name" value="GDHRDH"/>
</dbReference>
<evidence type="ECO:0000313" key="2">
    <source>
        <dbReference type="EMBL" id="KAL0631318.1"/>
    </source>
</evidence>
<proteinExistence type="predicted"/>
<dbReference type="InterPro" id="IPR002347">
    <property type="entry name" value="SDR_fam"/>
</dbReference>
<protein>
    <recommendedName>
        <fullName evidence="4">NAD(P)-binding protein</fullName>
    </recommendedName>
</protein>
<dbReference type="SUPFAM" id="SSF51735">
    <property type="entry name" value="NAD(P)-binding Rossmann-fold domains"/>
    <property type="match status" value="1"/>
</dbReference>
<dbReference type="InterPro" id="IPR036291">
    <property type="entry name" value="NAD(P)-bd_dom_sf"/>
</dbReference>
<dbReference type="Gene3D" id="3.40.50.720">
    <property type="entry name" value="NAD(P)-binding Rossmann-like Domain"/>
    <property type="match status" value="1"/>
</dbReference>
<evidence type="ECO:0000256" key="1">
    <source>
        <dbReference type="ARBA" id="ARBA00023002"/>
    </source>
</evidence>
<comment type="caution">
    <text evidence="2">The sequence shown here is derived from an EMBL/GenBank/DDBJ whole genome shotgun (WGS) entry which is preliminary data.</text>
</comment>
<keyword evidence="1" id="KW-0560">Oxidoreductase</keyword>